<dbReference type="PANTHER" id="PTHR42730">
    <property type="entry name" value="2-OXOGLUTARATE SYNTHASE SUBUNIT KORC"/>
    <property type="match status" value="1"/>
</dbReference>
<proteinExistence type="predicted"/>
<dbReference type="InterPro" id="IPR002869">
    <property type="entry name" value="Pyrv_flavodox_OxRed_cen"/>
</dbReference>
<accession>A0A9D1DK84</accession>
<dbReference type="EMBL" id="DVHH01000055">
    <property type="protein sequence ID" value="HIR54356.1"/>
    <property type="molecule type" value="Genomic_DNA"/>
</dbReference>
<feature type="domain" description="Pyruvate/ketoisovalerate oxidoreductase catalytic" evidence="2">
    <location>
        <begin position="10"/>
        <end position="174"/>
    </location>
</feature>
<dbReference type="Proteomes" id="UP000824238">
    <property type="component" value="Unassembled WGS sequence"/>
</dbReference>
<reference evidence="3" key="2">
    <citation type="journal article" date="2021" name="PeerJ">
        <title>Extensive microbial diversity within the chicken gut microbiome revealed by metagenomics and culture.</title>
        <authorList>
            <person name="Gilroy R."/>
            <person name="Ravi A."/>
            <person name="Getino M."/>
            <person name="Pursley I."/>
            <person name="Horton D.L."/>
            <person name="Alikhan N.F."/>
            <person name="Baker D."/>
            <person name="Gharbi K."/>
            <person name="Hall N."/>
            <person name="Watson M."/>
            <person name="Adriaenssens E.M."/>
            <person name="Foster-Nyarko E."/>
            <person name="Jarju S."/>
            <person name="Secka A."/>
            <person name="Antonio M."/>
            <person name="Oren A."/>
            <person name="Chaudhuri R.R."/>
            <person name="La Ragione R."/>
            <person name="Hildebrand F."/>
            <person name="Pallen M.J."/>
        </authorList>
    </citation>
    <scope>NUCLEOTIDE SEQUENCE</scope>
    <source>
        <strain evidence="3">ChiGjej3B3-7149</strain>
    </source>
</reference>
<dbReference type="Pfam" id="PF01558">
    <property type="entry name" value="POR"/>
    <property type="match status" value="1"/>
</dbReference>
<dbReference type="PANTHER" id="PTHR42730:SF1">
    <property type="entry name" value="2-OXOGLUTARATE SYNTHASE SUBUNIT KORC"/>
    <property type="match status" value="1"/>
</dbReference>
<dbReference type="InterPro" id="IPR019752">
    <property type="entry name" value="Pyrv/ketoisovalerate_OxRed_cat"/>
</dbReference>
<evidence type="ECO:0000259" key="2">
    <source>
        <dbReference type="Pfam" id="PF01558"/>
    </source>
</evidence>
<organism evidence="3 4">
    <name type="scientific">Candidatus Scatomorpha intestinigallinarum</name>
    <dbReference type="NCBI Taxonomy" id="2840923"/>
    <lineage>
        <taxon>Bacteria</taxon>
        <taxon>Bacillati</taxon>
        <taxon>Bacillota</taxon>
        <taxon>Clostridia</taxon>
        <taxon>Eubacteriales</taxon>
        <taxon>Candidatus Scatomorpha</taxon>
    </lineage>
</organism>
<dbReference type="SUPFAM" id="SSF53323">
    <property type="entry name" value="Pyruvate-ferredoxin oxidoreductase, PFOR, domain III"/>
    <property type="match status" value="1"/>
</dbReference>
<sequence>MVEIICSGFGGQGVLVAGTIIADAGMEQGKNVTWYPSYGSEMRGGTANCNVKISDEEIASPYCDQLDILFTLNDAAIDKFESQLRPGGLLLVNSDLARPDRVYRDDIVVVKVPANETAAEIGNTRGTNIVMLGAMSEASPYFDKDYMRGAIDHYFAKKGKVNAKNAVCFDRGAEIAAEQLKKG</sequence>
<comment type="caution">
    <text evidence="3">The sequence shown here is derived from an EMBL/GenBank/DDBJ whole genome shotgun (WGS) entry which is preliminary data.</text>
</comment>
<dbReference type="Gene3D" id="3.40.920.10">
    <property type="entry name" value="Pyruvate-ferredoxin oxidoreductase, PFOR, domain III"/>
    <property type="match status" value="1"/>
</dbReference>
<dbReference type="AlphaFoldDB" id="A0A9D1DK84"/>
<evidence type="ECO:0000256" key="1">
    <source>
        <dbReference type="ARBA" id="ARBA00023002"/>
    </source>
</evidence>
<reference evidence="3" key="1">
    <citation type="submission" date="2020-10" db="EMBL/GenBank/DDBJ databases">
        <authorList>
            <person name="Gilroy R."/>
        </authorList>
    </citation>
    <scope>NUCLEOTIDE SEQUENCE</scope>
    <source>
        <strain evidence="3">ChiGjej3B3-7149</strain>
    </source>
</reference>
<dbReference type="GO" id="GO:0016903">
    <property type="term" value="F:oxidoreductase activity, acting on the aldehyde or oxo group of donors"/>
    <property type="evidence" value="ECO:0007669"/>
    <property type="project" value="InterPro"/>
</dbReference>
<name>A0A9D1DK84_9FIRM</name>
<dbReference type="InterPro" id="IPR052554">
    <property type="entry name" value="2-oxoglutarate_synth_KorC"/>
</dbReference>
<keyword evidence="1" id="KW-0560">Oxidoreductase</keyword>
<protein>
    <submittedName>
        <fullName evidence="3">2-oxoacid:acceptor oxidoreductase family protein</fullName>
    </submittedName>
</protein>
<evidence type="ECO:0000313" key="4">
    <source>
        <dbReference type="Proteomes" id="UP000824238"/>
    </source>
</evidence>
<evidence type="ECO:0000313" key="3">
    <source>
        <dbReference type="EMBL" id="HIR54356.1"/>
    </source>
</evidence>
<gene>
    <name evidence="3" type="ORF">IAD36_01985</name>
</gene>